<reference evidence="1 2" key="1">
    <citation type="journal article" date="2022" name="Allergy">
        <title>Genome assembly and annotation of Periplaneta americana reveal a comprehensive cockroach allergen profile.</title>
        <authorList>
            <person name="Wang L."/>
            <person name="Xiong Q."/>
            <person name="Saelim N."/>
            <person name="Wang L."/>
            <person name="Nong W."/>
            <person name="Wan A.T."/>
            <person name="Shi M."/>
            <person name="Liu X."/>
            <person name="Cao Q."/>
            <person name="Hui J.H.L."/>
            <person name="Sookrung N."/>
            <person name="Leung T.F."/>
            <person name="Tungtrongchitr A."/>
            <person name="Tsui S.K.W."/>
        </authorList>
    </citation>
    <scope>NUCLEOTIDE SEQUENCE [LARGE SCALE GENOMIC DNA]</scope>
    <source>
        <strain evidence="1">PWHHKU_190912</strain>
    </source>
</reference>
<evidence type="ECO:0000313" key="1">
    <source>
        <dbReference type="EMBL" id="KAJ4442971.1"/>
    </source>
</evidence>
<dbReference type="EMBL" id="JAJSOF020000013">
    <property type="protein sequence ID" value="KAJ4442971.1"/>
    <property type="molecule type" value="Genomic_DNA"/>
</dbReference>
<evidence type="ECO:0000313" key="2">
    <source>
        <dbReference type="Proteomes" id="UP001148838"/>
    </source>
</evidence>
<name>A0ABQ8TA48_PERAM</name>
<gene>
    <name evidence="1" type="ORF">ANN_04619</name>
</gene>
<dbReference type="Proteomes" id="UP001148838">
    <property type="component" value="Unassembled WGS sequence"/>
</dbReference>
<protein>
    <submittedName>
        <fullName evidence="1">Uncharacterized protein</fullName>
    </submittedName>
</protein>
<sequence length="67" mass="7504">MAGLCEGDNKPSGSLKAIYPYIPRAPLYGLIVEVRQVDWVARESDADRWAILPQLLIEPGRVRIRVA</sequence>
<accession>A0ABQ8TA48</accession>
<organism evidence="1 2">
    <name type="scientific">Periplaneta americana</name>
    <name type="common">American cockroach</name>
    <name type="synonym">Blatta americana</name>
    <dbReference type="NCBI Taxonomy" id="6978"/>
    <lineage>
        <taxon>Eukaryota</taxon>
        <taxon>Metazoa</taxon>
        <taxon>Ecdysozoa</taxon>
        <taxon>Arthropoda</taxon>
        <taxon>Hexapoda</taxon>
        <taxon>Insecta</taxon>
        <taxon>Pterygota</taxon>
        <taxon>Neoptera</taxon>
        <taxon>Polyneoptera</taxon>
        <taxon>Dictyoptera</taxon>
        <taxon>Blattodea</taxon>
        <taxon>Blattoidea</taxon>
        <taxon>Blattidae</taxon>
        <taxon>Blattinae</taxon>
        <taxon>Periplaneta</taxon>
    </lineage>
</organism>
<proteinExistence type="predicted"/>
<keyword evidence="2" id="KW-1185">Reference proteome</keyword>
<comment type="caution">
    <text evidence="1">The sequence shown here is derived from an EMBL/GenBank/DDBJ whole genome shotgun (WGS) entry which is preliminary data.</text>
</comment>